<dbReference type="InterPro" id="IPR005116">
    <property type="entry name" value="Transp-assoc_OB_typ1"/>
</dbReference>
<gene>
    <name evidence="8" type="ORF">DRP44_01550</name>
</gene>
<feature type="domain" description="Mop" evidence="7">
    <location>
        <begin position="277"/>
        <end position="342"/>
    </location>
</feature>
<evidence type="ECO:0000256" key="5">
    <source>
        <dbReference type="PROSITE-ProRule" id="PRU01213"/>
    </source>
</evidence>
<comment type="caution">
    <text evidence="8">The sequence shown here is derived from an EMBL/GenBank/DDBJ whole genome shotgun (WGS) entry which is preliminary data.</text>
</comment>
<dbReference type="InterPro" id="IPR008995">
    <property type="entry name" value="Mo/tungstate-bd_C_term_dom"/>
</dbReference>
<dbReference type="Gene3D" id="3.40.50.300">
    <property type="entry name" value="P-loop containing nucleotide triphosphate hydrolases"/>
    <property type="match status" value="1"/>
</dbReference>
<dbReference type="Pfam" id="PF03459">
    <property type="entry name" value="TOBE"/>
    <property type="match status" value="1"/>
</dbReference>
<dbReference type="PROSITE" id="PS00211">
    <property type="entry name" value="ABC_TRANSPORTER_1"/>
    <property type="match status" value="1"/>
</dbReference>
<dbReference type="Gene3D" id="2.40.50.100">
    <property type="match status" value="1"/>
</dbReference>
<reference evidence="8 9" key="1">
    <citation type="submission" date="2018-06" db="EMBL/GenBank/DDBJ databases">
        <title>Extensive metabolic versatility and redundancy in microbially diverse, dynamic hydrothermal sediments.</title>
        <authorList>
            <person name="Dombrowski N."/>
            <person name="Teske A."/>
            <person name="Baker B.J."/>
        </authorList>
    </citation>
    <scope>NUCLEOTIDE SEQUENCE [LARGE SCALE GENOMIC DNA]</scope>
    <source>
        <strain evidence="8">B35_G9</strain>
    </source>
</reference>
<dbReference type="SMART" id="SM00382">
    <property type="entry name" value="AAA"/>
    <property type="match status" value="1"/>
</dbReference>
<evidence type="ECO:0000259" key="7">
    <source>
        <dbReference type="PROSITE" id="PS51866"/>
    </source>
</evidence>
<organism evidence="8 9">
    <name type="scientific">candidate division TA06 bacterium</name>
    <dbReference type="NCBI Taxonomy" id="2250710"/>
    <lineage>
        <taxon>Bacteria</taxon>
        <taxon>Bacteria division TA06</taxon>
    </lineage>
</organism>
<dbReference type="PROSITE" id="PS51866">
    <property type="entry name" value="MOP"/>
    <property type="match status" value="1"/>
</dbReference>
<dbReference type="Proteomes" id="UP000282321">
    <property type="component" value="Unassembled WGS sequence"/>
</dbReference>
<proteinExistence type="predicted"/>
<dbReference type="PROSITE" id="PS50893">
    <property type="entry name" value="ABC_TRANSPORTER_2"/>
    <property type="match status" value="1"/>
</dbReference>
<dbReference type="InterPro" id="IPR017871">
    <property type="entry name" value="ABC_transporter-like_CS"/>
</dbReference>
<evidence type="ECO:0000256" key="4">
    <source>
        <dbReference type="ARBA" id="ARBA00022840"/>
    </source>
</evidence>
<dbReference type="SUPFAM" id="SSF50331">
    <property type="entry name" value="MOP-like"/>
    <property type="match status" value="1"/>
</dbReference>
<name>A0A660SAK3_UNCT6</name>
<keyword evidence="4" id="KW-0067">ATP-binding</keyword>
<evidence type="ECO:0000259" key="6">
    <source>
        <dbReference type="PROSITE" id="PS50893"/>
    </source>
</evidence>
<dbReference type="InterPro" id="IPR003439">
    <property type="entry name" value="ABC_transporter-like_ATP-bd"/>
</dbReference>
<dbReference type="PANTHER" id="PTHR42781:SF4">
    <property type="entry name" value="SPERMIDINE_PUTRESCINE IMPORT ATP-BINDING PROTEIN POTA"/>
    <property type="match status" value="1"/>
</dbReference>
<dbReference type="GO" id="GO:0016887">
    <property type="term" value="F:ATP hydrolysis activity"/>
    <property type="evidence" value="ECO:0007669"/>
    <property type="project" value="InterPro"/>
</dbReference>
<evidence type="ECO:0000256" key="3">
    <source>
        <dbReference type="ARBA" id="ARBA00022741"/>
    </source>
</evidence>
<evidence type="ECO:0000313" key="9">
    <source>
        <dbReference type="Proteomes" id="UP000282321"/>
    </source>
</evidence>
<dbReference type="GO" id="GO:0005524">
    <property type="term" value="F:ATP binding"/>
    <property type="evidence" value="ECO:0007669"/>
    <property type="project" value="UniProtKB-KW"/>
</dbReference>
<dbReference type="InterPro" id="IPR050093">
    <property type="entry name" value="ABC_SmlMolc_Importer"/>
</dbReference>
<sequence>MIEIKNLSLNVGNFKLQDISFVIEGYTVLLGPTGAGKSLLLDAISGLREIDSGEILSNGKSIVNTDITKRGIGILLQDGALFPHLNVMKNLEFPYRIRKQKPDYQIIKSYAKQFRIDKLFNRSIDTLSGGEKQRIALLRSIITNPRVLLLDEPLSAIDPSMRHGMQRFLKEMKRIVKIPVLHVTHDFEEAYYLADSIVVLNNGKIEQIGPPEKIFRQPDSLFVANFTDMENFLPLEGIDKNVGIIGKTNIYCDIDKGQKKLFTIRADEIIVSRKKFKSSARNFLNMKVKSIRDTGKAILIELINDDIKLKSTITKFSLESMNLKEGEMIFAVFKAKSLHELS</sequence>
<dbReference type="PANTHER" id="PTHR42781">
    <property type="entry name" value="SPERMIDINE/PUTRESCINE IMPORT ATP-BINDING PROTEIN POTA"/>
    <property type="match status" value="1"/>
</dbReference>
<dbReference type="InterPro" id="IPR003593">
    <property type="entry name" value="AAA+_ATPase"/>
</dbReference>
<dbReference type="EMBL" id="QNBC01000011">
    <property type="protein sequence ID" value="RKX67769.1"/>
    <property type="molecule type" value="Genomic_DNA"/>
</dbReference>
<evidence type="ECO:0000313" key="8">
    <source>
        <dbReference type="EMBL" id="RKX67769.1"/>
    </source>
</evidence>
<dbReference type="InterPro" id="IPR004606">
    <property type="entry name" value="Mop_domain"/>
</dbReference>
<dbReference type="Pfam" id="PF00005">
    <property type="entry name" value="ABC_tran"/>
    <property type="match status" value="1"/>
</dbReference>
<dbReference type="InterPro" id="IPR027417">
    <property type="entry name" value="P-loop_NTPase"/>
</dbReference>
<dbReference type="SUPFAM" id="SSF52540">
    <property type="entry name" value="P-loop containing nucleoside triphosphate hydrolases"/>
    <property type="match status" value="1"/>
</dbReference>
<evidence type="ECO:0000256" key="2">
    <source>
        <dbReference type="ARBA" id="ARBA00022505"/>
    </source>
</evidence>
<evidence type="ECO:0000256" key="1">
    <source>
        <dbReference type="ARBA" id="ARBA00022448"/>
    </source>
</evidence>
<feature type="domain" description="ABC transporter" evidence="6">
    <location>
        <begin position="2"/>
        <end position="227"/>
    </location>
</feature>
<keyword evidence="3" id="KW-0547">Nucleotide-binding</keyword>
<dbReference type="GO" id="GO:0015689">
    <property type="term" value="P:molybdate ion transport"/>
    <property type="evidence" value="ECO:0007669"/>
    <property type="project" value="InterPro"/>
</dbReference>
<keyword evidence="1" id="KW-0813">Transport</keyword>
<protein>
    <submittedName>
        <fullName evidence="8">Uncharacterized protein</fullName>
    </submittedName>
</protein>
<keyword evidence="2 5" id="KW-0500">Molybdenum</keyword>
<dbReference type="AlphaFoldDB" id="A0A660SAK3"/>
<accession>A0A660SAK3</accession>